<dbReference type="AlphaFoldDB" id="A0A1I0GZB0"/>
<evidence type="ECO:0000313" key="5">
    <source>
        <dbReference type="Proteomes" id="UP000324021"/>
    </source>
</evidence>
<organism evidence="3 4">
    <name type="scientific">Natrinema hispanicum</name>
    <dbReference type="NCBI Taxonomy" id="392421"/>
    <lineage>
        <taxon>Archaea</taxon>
        <taxon>Methanobacteriati</taxon>
        <taxon>Methanobacteriota</taxon>
        <taxon>Stenosarchaea group</taxon>
        <taxon>Halobacteria</taxon>
        <taxon>Halobacteriales</taxon>
        <taxon>Natrialbaceae</taxon>
        <taxon>Natrinema</taxon>
    </lineage>
</organism>
<gene>
    <name evidence="3" type="ORF">SAMN04488694_11235</name>
    <name evidence="2" type="ORF">SAMN05192552_101232</name>
</gene>
<keyword evidence="4" id="KW-1185">Reference proteome</keyword>
<accession>A0A1I0GZB0</accession>
<evidence type="ECO:0000256" key="1">
    <source>
        <dbReference type="SAM" id="MobiDB-lite"/>
    </source>
</evidence>
<dbReference type="EMBL" id="FMZP01000012">
    <property type="protein sequence ID" value="SDD08159.1"/>
    <property type="molecule type" value="Genomic_DNA"/>
</dbReference>
<dbReference type="Proteomes" id="UP000324021">
    <property type="component" value="Unassembled WGS sequence"/>
</dbReference>
<dbReference type="Proteomes" id="UP000199320">
    <property type="component" value="Unassembled WGS sequence"/>
</dbReference>
<dbReference type="RefSeq" id="WP_092933451.1">
    <property type="nucleotide sequence ID" value="NZ_FMZP01000012.1"/>
</dbReference>
<name>A0A1I0GZB0_9EURY</name>
<protein>
    <submittedName>
        <fullName evidence="3">Uncharacterized protein</fullName>
    </submittedName>
</protein>
<feature type="region of interest" description="Disordered" evidence="1">
    <location>
        <begin position="154"/>
        <end position="173"/>
    </location>
</feature>
<sequence>MSDLSRRRLLAATGTVCTGAVAGCTGSGDETDGTDGSEDNESAGNDGADGSATVNTGGTLLGDITVDNLDSTAHTVDVIVEFDRTIESWATENLAAGGGATLERNWPSEPGQFRVTVRLDQGEPVEVTPADWNEPSCLNLFVRVDRNGELTVLSDTSSGPCSGDDTSDGDTDA</sequence>
<dbReference type="STRING" id="392421.SAMN04488694_11235"/>
<feature type="compositionally biased region" description="Acidic residues" evidence="1">
    <location>
        <begin position="29"/>
        <end position="41"/>
    </location>
</feature>
<dbReference type="OrthoDB" id="205445at2157"/>
<evidence type="ECO:0000313" key="2">
    <source>
        <dbReference type="EMBL" id="SDD08159.1"/>
    </source>
</evidence>
<evidence type="ECO:0000313" key="4">
    <source>
        <dbReference type="Proteomes" id="UP000199320"/>
    </source>
</evidence>
<feature type="region of interest" description="Disordered" evidence="1">
    <location>
        <begin position="22"/>
        <end position="53"/>
    </location>
</feature>
<reference evidence="3" key="1">
    <citation type="submission" date="2016-10" db="EMBL/GenBank/DDBJ databases">
        <authorList>
            <person name="de Groot N.N."/>
        </authorList>
    </citation>
    <scope>NUCLEOTIDE SEQUENCE [LARGE SCALE GENOMIC DNA]</scope>
    <source>
        <strain evidence="3">CDM_6</strain>
    </source>
</reference>
<dbReference type="EMBL" id="FOIC01000012">
    <property type="protein sequence ID" value="SET76762.1"/>
    <property type="molecule type" value="Genomic_DNA"/>
</dbReference>
<proteinExistence type="predicted"/>
<dbReference type="PROSITE" id="PS51257">
    <property type="entry name" value="PROKAR_LIPOPROTEIN"/>
    <property type="match status" value="1"/>
</dbReference>
<feature type="compositionally biased region" description="Low complexity" evidence="1">
    <location>
        <begin position="154"/>
        <end position="164"/>
    </location>
</feature>
<reference evidence="4 5" key="2">
    <citation type="submission" date="2016-10" db="EMBL/GenBank/DDBJ databases">
        <authorList>
            <person name="Varghese N."/>
            <person name="Submissions S."/>
        </authorList>
    </citation>
    <scope>NUCLEOTIDE SEQUENCE [LARGE SCALE GENOMIC DNA]</scope>
    <source>
        <strain evidence="2 5">CDM_1</strain>
        <strain evidence="4">CDM_6</strain>
    </source>
</reference>
<evidence type="ECO:0000313" key="3">
    <source>
        <dbReference type="EMBL" id="SET76762.1"/>
    </source>
</evidence>